<dbReference type="GO" id="GO:0003677">
    <property type="term" value="F:DNA binding"/>
    <property type="evidence" value="ECO:0007669"/>
    <property type="project" value="UniProtKB-KW"/>
</dbReference>
<dbReference type="Gene3D" id="1.10.10.10">
    <property type="entry name" value="Winged helix-like DNA-binding domain superfamily/Winged helix DNA-binding domain"/>
    <property type="match status" value="1"/>
</dbReference>
<reference evidence="5 6" key="2">
    <citation type="submission" date="2019-02" db="EMBL/GenBank/DDBJ databases">
        <title>'Lichenibacterium ramalinii' gen. nov. sp. nov., 'Lichenibacterium minor' gen. nov. sp. nov.</title>
        <authorList>
            <person name="Pankratov T."/>
        </authorList>
    </citation>
    <scope>NUCLEOTIDE SEQUENCE [LARGE SCALE GENOMIC DNA]</scope>
    <source>
        <strain evidence="5 6">RmlP001</strain>
    </source>
</reference>
<dbReference type="PANTHER" id="PTHR44688:SF16">
    <property type="entry name" value="DNA-BINDING TRANSCRIPTIONAL ACTIVATOR DEVR_DOSR"/>
    <property type="match status" value="1"/>
</dbReference>
<evidence type="ECO:0000259" key="4">
    <source>
        <dbReference type="PROSITE" id="PS50043"/>
    </source>
</evidence>
<evidence type="ECO:0000256" key="2">
    <source>
        <dbReference type="ARBA" id="ARBA00023125"/>
    </source>
</evidence>
<gene>
    <name evidence="5" type="ORF">D3272_02190</name>
</gene>
<dbReference type="Pfam" id="PF03472">
    <property type="entry name" value="Autoind_bind"/>
    <property type="match status" value="1"/>
</dbReference>
<comment type="caution">
    <text evidence="5">The sequence shown here is derived from an EMBL/GenBank/DDBJ whole genome shotgun (WGS) entry which is preliminary data.</text>
</comment>
<keyword evidence="6" id="KW-1185">Reference proteome</keyword>
<dbReference type="InterPro" id="IPR036693">
    <property type="entry name" value="TF_LuxR_autoind-bd_dom_sf"/>
</dbReference>
<dbReference type="EMBL" id="QYBC01000001">
    <property type="protein sequence ID" value="RYB07942.1"/>
    <property type="molecule type" value="Genomic_DNA"/>
</dbReference>
<dbReference type="PANTHER" id="PTHR44688">
    <property type="entry name" value="DNA-BINDING TRANSCRIPTIONAL ACTIVATOR DEVR_DOSR"/>
    <property type="match status" value="1"/>
</dbReference>
<accession>A0A4Q2RK57</accession>
<dbReference type="CDD" id="cd06170">
    <property type="entry name" value="LuxR_C_like"/>
    <property type="match status" value="1"/>
</dbReference>
<dbReference type="PRINTS" id="PR00038">
    <property type="entry name" value="HTHLUXR"/>
</dbReference>
<dbReference type="OrthoDB" id="9803630at2"/>
<dbReference type="InterPro" id="IPR016032">
    <property type="entry name" value="Sig_transdc_resp-reg_C-effctor"/>
</dbReference>
<keyword evidence="1" id="KW-0805">Transcription regulation</keyword>
<sequence length="241" mass="26652">MSPLIPVETIVERAFDVIESVDSVENVVSDLRTLLGVDHVVYNCSGSGSDPTVRPYVKMTYPSDWIKRYVLMDYANVDPVLKRGFSSALAFDWSEIVVKSAQEQAMLRDAIGHGIGPHGLSIPVTSRLGHRGLFSVSHSGDVDVWRRYRADNIKGLVDIANRIHRRVLQQEFGETRAHLTVREVECLSWSAQGKEAADIAGILDISVHTVRDYLKSARFKLDCVNVAQAVSKAIAHGLISV</sequence>
<dbReference type="SUPFAM" id="SSF75516">
    <property type="entry name" value="Pheromone-binding domain of LuxR-like quorum-sensing transcription factors"/>
    <property type="match status" value="1"/>
</dbReference>
<proteinExistence type="predicted"/>
<dbReference type="InterPro" id="IPR005143">
    <property type="entry name" value="TF_LuxR_autoind-bd_dom"/>
</dbReference>
<dbReference type="SUPFAM" id="SSF46894">
    <property type="entry name" value="C-terminal effector domain of the bipartite response regulators"/>
    <property type="match status" value="1"/>
</dbReference>
<dbReference type="Pfam" id="PF00196">
    <property type="entry name" value="GerE"/>
    <property type="match status" value="1"/>
</dbReference>
<evidence type="ECO:0000256" key="3">
    <source>
        <dbReference type="ARBA" id="ARBA00023163"/>
    </source>
</evidence>
<keyword evidence="2" id="KW-0238">DNA-binding</keyword>
<evidence type="ECO:0000256" key="1">
    <source>
        <dbReference type="ARBA" id="ARBA00023015"/>
    </source>
</evidence>
<dbReference type="InterPro" id="IPR036388">
    <property type="entry name" value="WH-like_DNA-bd_sf"/>
</dbReference>
<dbReference type="AlphaFoldDB" id="A0A4Q2RK57"/>
<dbReference type="GO" id="GO:0006355">
    <property type="term" value="P:regulation of DNA-templated transcription"/>
    <property type="evidence" value="ECO:0007669"/>
    <property type="project" value="InterPro"/>
</dbReference>
<dbReference type="InterPro" id="IPR000792">
    <property type="entry name" value="Tscrpt_reg_LuxR_C"/>
</dbReference>
<dbReference type="PROSITE" id="PS50043">
    <property type="entry name" value="HTH_LUXR_2"/>
    <property type="match status" value="1"/>
</dbReference>
<name>A0A4Q2RK57_9HYPH</name>
<keyword evidence="3" id="KW-0804">Transcription</keyword>
<dbReference type="RefSeq" id="WP_129217413.1">
    <property type="nucleotide sequence ID" value="NZ_QYBC01000001.1"/>
</dbReference>
<protein>
    <submittedName>
        <fullName evidence="5">LuxR family transcriptional regulator</fullName>
    </submittedName>
</protein>
<dbReference type="SMART" id="SM00421">
    <property type="entry name" value="HTH_LUXR"/>
    <property type="match status" value="1"/>
</dbReference>
<dbReference type="Proteomes" id="UP000289411">
    <property type="component" value="Unassembled WGS sequence"/>
</dbReference>
<reference evidence="5 6" key="1">
    <citation type="submission" date="2018-09" db="EMBL/GenBank/DDBJ databases">
        <authorList>
            <person name="Grouzdev D.S."/>
            <person name="Krutkina M.S."/>
        </authorList>
    </citation>
    <scope>NUCLEOTIDE SEQUENCE [LARGE SCALE GENOMIC DNA]</scope>
    <source>
        <strain evidence="5 6">RmlP001</strain>
    </source>
</reference>
<feature type="domain" description="HTH luxR-type" evidence="4">
    <location>
        <begin position="172"/>
        <end position="237"/>
    </location>
</feature>
<dbReference type="PROSITE" id="PS00622">
    <property type="entry name" value="HTH_LUXR_1"/>
    <property type="match status" value="1"/>
</dbReference>
<dbReference type="Gene3D" id="3.30.450.80">
    <property type="entry name" value="Transcription factor LuxR-like, autoinducer-binding domain"/>
    <property type="match status" value="1"/>
</dbReference>
<organism evidence="5 6">
    <name type="scientific">Lichenibacterium ramalinae</name>
    <dbReference type="NCBI Taxonomy" id="2316527"/>
    <lineage>
        <taxon>Bacteria</taxon>
        <taxon>Pseudomonadati</taxon>
        <taxon>Pseudomonadota</taxon>
        <taxon>Alphaproteobacteria</taxon>
        <taxon>Hyphomicrobiales</taxon>
        <taxon>Lichenihabitantaceae</taxon>
        <taxon>Lichenibacterium</taxon>
    </lineage>
</organism>
<evidence type="ECO:0000313" key="6">
    <source>
        <dbReference type="Proteomes" id="UP000289411"/>
    </source>
</evidence>
<evidence type="ECO:0000313" key="5">
    <source>
        <dbReference type="EMBL" id="RYB07942.1"/>
    </source>
</evidence>